<evidence type="ECO:0000313" key="10">
    <source>
        <dbReference type="Proteomes" id="UP001143548"/>
    </source>
</evidence>
<reference evidence="9" key="1">
    <citation type="submission" date="2022-07" db="EMBL/GenBank/DDBJ databases">
        <title>Taxonomy of Aspergillus series Nigri: significant species reduction supported by multi-species coalescent approaches.</title>
        <authorList>
            <person name="Bian C."/>
            <person name="Kusuya Y."/>
            <person name="Sklenar F."/>
            <person name="D'hooge E."/>
            <person name="Yaguchi T."/>
            <person name="Takahashi H."/>
            <person name="Hubka V."/>
        </authorList>
    </citation>
    <scope>NUCLEOTIDE SEQUENCE</scope>
    <source>
        <strain evidence="9">CBS 733.88</strain>
    </source>
</reference>
<feature type="transmembrane region" description="Helical" evidence="7">
    <location>
        <begin position="243"/>
        <end position="267"/>
    </location>
</feature>
<feature type="transmembrane region" description="Helical" evidence="7">
    <location>
        <begin position="309"/>
        <end position="327"/>
    </location>
</feature>
<comment type="similarity">
    <text evidence="2">Belongs to the major facilitator superfamily. Sugar transporter (TC 2.A.1.1) family.</text>
</comment>
<dbReference type="PROSITE" id="PS50850">
    <property type="entry name" value="MFS"/>
    <property type="match status" value="1"/>
</dbReference>
<protein>
    <recommendedName>
        <fullName evidence="8">Major facilitator superfamily (MFS) profile domain-containing protein</fullName>
    </recommendedName>
</protein>
<keyword evidence="4 7" id="KW-0812">Transmembrane</keyword>
<sequence length="487" mass="55039">MNKPQGQVLCILMTVTCGISYLLYGYDQGFMSGVLLAQDFLETMDQPSTFMQGLLSSLYTLGCFFGCVGSISFSEKIGRKKPILIGTTLISIGAVIQTAAYCPAQFIVGRIVAGMGTGLNTSVIPVWQAETLPARKRERFGAIYVFQWRFLVAAQLVFAVLIMLLVPLMPESPRWHFVHGYRDKALCTLMRMHGTSDEQQSEVQAEVHLIQQAVELEARHGATRWVDLFRNEPRTQNFRRLMLGWWLMFMVMWSGVCSIGYYISYLFEVSVGLSHNLSLLLSGFNGLWYLVSAFIPFFVINHLGKRRCMMISAAGMGCCFLTMALTIRSGTFAASIICIVTFFLYYTFFALGYLAIPWLYNAEIMPLHLRSQGTALTTSSNWIWNFATVMMTPSLMSQQGWKGYLVFTVFNFCFVPAIYLLYPETTGRRLEEIDAIFDGTSVLVARTEWADKGRFDANPLEGVIQGLEPSQKEIRHHVEYVSSTRRL</sequence>
<dbReference type="EMBL" id="BROQ01000043">
    <property type="protein sequence ID" value="GKZ21728.1"/>
    <property type="molecule type" value="Genomic_DNA"/>
</dbReference>
<feature type="transmembrane region" description="Helical" evidence="7">
    <location>
        <begin position="7"/>
        <end position="26"/>
    </location>
</feature>
<name>A0A9W5YSH8_9EURO</name>
<evidence type="ECO:0000256" key="3">
    <source>
        <dbReference type="ARBA" id="ARBA00022448"/>
    </source>
</evidence>
<evidence type="ECO:0000256" key="6">
    <source>
        <dbReference type="ARBA" id="ARBA00023136"/>
    </source>
</evidence>
<dbReference type="GO" id="GO:0005351">
    <property type="term" value="F:carbohydrate:proton symporter activity"/>
    <property type="evidence" value="ECO:0007669"/>
    <property type="project" value="TreeGrafter"/>
</dbReference>
<dbReference type="InterPro" id="IPR036259">
    <property type="entry name" value="MFS_trans_sf"/>
</dbReference>
<evidence type="ECO:0000256" key="5">
    <source>
        <dbReference type="ARBA" id="ARBA00022989"/>
    </source>
</evidence>
<dbReference type="InterPro" id="IPR050360">
    <property type="entry name" value="MFS_Sugar_Transporters"/>
</dbReference>
<accession>A0A9W5YSH8</accession>
<dbReference type="InterPro" id="IPR020846">
    <property type="entry name" value="MFS_dom"/>
</dbReference>
<gene>
    <name evidence="9" type="ORF">AbraCBS73388_007641</name>
</gene>
<keyword evidence="3" id="KW-0813">Transport</keyword>
<feature type="domain" description="Major facilitator superfamily (MFS) profile" evidence="8">
    <location>
        <begin position="13"/>
        <end position="426"/>
    </location>
</feature>
<dbReference type="Pfam" id="PF00083">
    <property type="entry name" value="Sugar_tr"/>
    <property type="match status" value="2"/>
</dbReference>
<keyword evidence="5 7" id="KW-1133">Transmembrane helix</keyword>
<evidence type="ECO:0000259" key="8">
    <source>
        <dbReference type="PROSITE" id="PS50850"/>
    </source>
</evidence>
<dbReference type="PRINTS" id="PR00171">
    <property type="entry name" value="SUGRTRNSPORT"/>
</dbReference>
<feature type="transmembrane region" description="Helical" evidence="7">
    <location>
        <begin position="107"/>
        <end position="127"/>
    </location>
</feature>
<dbReference type="GO" id="GO:0016020">
    <property type="term" value="C:membrane"/>
    <property type="evidence" value="ECO:0007669"/>
    <property type="project" value="UniProtKB-SubCell"/>
</dbReference>
<evidence type="ECO:0000313" key="9">
    <source>
        <dbReference type="EMBL" id="GKZ21728.1"/>
    </source>
</evidence>
<feature type="transmembrane region" description="Helical" evidence="7">
    <location>
        <begin position="279"/>
        <end position="303"/>
    </location>
</feature>
<evidence type="ECO:0000256" key="7">
    <source>
        <dbReference type="SAM" id="Phobius"/>
    </source>
</evidence>
<comment type="caution">
    <text evidence="9">The sequence shown here is derived from an EMBL/GenBank/DDBJ whole genome shotgun (WGS) entry which is preliminary data.</text>
</comment>
<keyword evidence="6 7" id="KW-0472">Membrane</keyword>
<dbReference type="InterPro" id="IPR003663">
    <property type="entry name" value="Sugar/inositol_transpt"/>
</dbReference>
<evidence type="ECO:0000256" key="4">
    <source>
        <dbReference type="ARBA" id="ARBA00022692"/>
    </source>
</evidence>
<feature type="transmembrane region" description="Helical" evidence="7">
    <location>
        <begin position="83"/>
        <end position="101"/>
    </location>
</feature>
<organism evidence="9 10">
    <name type="scientific">Aspergillus brasiliensis</name>
    <dbReference type="NCBI Taxonomy" id="319629"/>
    <lineage>
        <taxon>Eukaryota</taxon>
        <taxon>Fungi</taxon>
        <taxon>Dikarya</taxon>
        <taxon>Ascomycota</taxon>
        <taxon>Pezizomycotina</taxon>
        <taxon>Eurotiomycetes</taxon>
        <taxon>Eurotiomycetidae</taxon>
        <taxon>Eurotiales</taxon>
        <taxon>Aspergillaceae</taxon>
        <taxon>Aspergillus</taxon>
        <taxon>Aspergillus subgen. Circumdati</taxon>
    </lineage>
</organism>
<feature type="transmembrane region" description="Helical" evidence="7">
    <location>
        <begin position="401"/>
        <end position="422"/>
    </location>
</feature>
<dbReference type="PANTHER" id="PTHR48022">
    <property type="entry name" value="PLASTIDIC GLUCOSE TRANSPORTER 4"/>
    <property type="match status" value="1"/>
</dbReference>
<feature type="transmembrane region" description="Helical" evidence="7">
    <location>
        <begin position="334"/>
        <end position="360"/>
    </location>
</feature>
<dbReference type="AlphaFoldDB" id="A0A9W5YSH8"/>
<feature type="transmembrane region" description="Helical" evidence="7">
    <location>
        <begin position="50"/>
        <end position="71"/>
    </location>
</feature>
<dbReference type="InterPro" id="IPR005828">
    <property type="entry name" value="MFS_sugar_transport-like"/>
</dbReference>
<dbReference type="SUPFAM" id="SSF103473">
    <property type="entry name" value="MFS general substrate transporter"/>
    <property type="match status" value="1"/>
</dbReference>
<proteinExistence type="inferred from homology"/>
<dbReference type="Gene3D" id="1.20.1250.20">
    <property type="entry name" value="MFS general substrate transporter like domains"/>
    <property type="match status" value="1"/>
</dbReference>
<evidence type="ECO:0000256" key="1">
    <source>
        <dbReference type="ARBA" id="ARBA00004141"/>
    </source>
</evidence>
<dbReference type="PANTHER" id="PTHR48022:SF28">
    <property type="entry name" value="MAJOR FACILITATOR SUPERFAMILY (MFS) PROFILE DOMAIN-CONTAINING PROTEIN-RELATED"/>
    <property type="match status" value="1"/>
</dbReference>
<evidence type="ECO:0000256" key="2">
    <source>
        <dbReference type="ARBA" id="ARBA00010992"/>
    </source>
</evidence>
<comment type="subcellular location">
    <subcellularLocation>
        <location evidence="1">Membrane</location>
        <topology evidence="1">Multi-pass membrane protein</topology>
    </subcellularLocation>
</comment>
<feature type="transmembrane region" description="Helical" evidence="7">
    <location>
        <begin position="148"/>
        <end position="169"/>
    </location>
</feature>
<dbReference type="Proteomes" id="UP001143548">
    <property type="component" value="Unassembled WGS sequence"/>
</dbReference>